<dbReference type="PANTHER" id="PTHR12905">
    <property type="entry name" value="METALLOPHOSPHOESTERASE"/>
    <property type="match status" value="1"/>
</dbReference>
<dbReference type="Gene3D" id="3.60.21.10">
    <property type="match status" value="1"/>
</dbReference>
<dbReference type="InterPro" id="IPR051693">
    <property type="entry name" value="UPF0046_metallophosphoest"/>
</dbReference>
<accession>A0A0F9LGD5</accession>
<dbReference type="InterPro" id="IPR029052">
    <property type="entry name" value="Metallo-depent_PP-like"/>
</dbReference>
<dbReference type="SUPFAM" id="SSF56300">
    <property type="entry name" value="Metallo-dependent phosphatases"/>
    <property type="match status" value="1"/>
</dbReference>
<proteinExistence type="predicted"/>
<dbReference type="PANTHER" id="PTHR12905:SF0">
    <property type="entry name" value="CALCINEURIN-LIKE PHOSPHOESTERASE DOMAIN-CONTAINING PROTEIN"/>
    <property type="match status" value="1"/>
</dbReference>
<reference evidence="1" key="1">
    <citation type="journal article" date="2015" name="Nature">
        <title>Complex archaea that bridge the gap between prokaryotes and eukaryotes.</title>
        <authorList>
            <person name="Spang A."/>
            <person name="Saw J.H."/>
            <person name="Jorgensen S.L."/>
            <person name="Zaremba-Niedzwiedzka K."/>
            <person name="Martijn J."/>
            <person name="Lind A.E."/>
            <person name="van Eijk R."/>
            <person name="Schleper C."/>
            <person name="Guy L."/>
            <person name="Ettema T.J."/>
        </authorList>
    </citation>
    <scope>NUCLEOTIDE SEQUENCE</scope>
</reference>
<gene>
    <name evidence="1" type="ORF">LCGC14_1583840</name>
</gene>
<comment type="caution">
    <text evidence="1">The sequence shown here is derived from an EMBL/GenBank/DDBJ whole genome shotgun (WGS) entry which is preliminary data.</text>
</comment>
<evidence type="ECO:0008006" key="2">
    <source>
        <dbReference type="Google" id="ProtNLM"/>
    </source>
</evidence>
<name>A0A0F9LGD5_9ZZZZ</name>
<organism evidence="1">
    <name type="scientific">marine sediment metagenome</name>
    <dbReference type="NCBI Taxonomy" id="412755"/>
    <lineage>
        <taxon>unclassified sequences</taxon>
        <taxon>metagenomes</taxon>
        <taxon>ecological metagenomes</taxon>
    </lineage>
</organism>
<dbReference type="EMBL" id="LAZR01012496">
    <property type="protein sequence ID" value="KKM26525.1"/>
    <property type="molecule type" value="Genomic_DNA"/>
</dbReference>
<protein>
    <recommendedName>
        <fullName evidence="2">Calcineurin-like phosphoesterase domain-containing protein</fullName>
    </recommendedName>
</protein>
<evidence type="ECO:0000313" key="1">
    <source>
        <dbReference type="EMBL" id="KKM26525.1"/>
    </source>
</evidence>
<sequence length="106" mass="12427">IGPTFDMYIKKIVNFLENNPTVKVLYFQNEVEIEDCVIDDRFHVVTENSLAGQINKIKEIKPKFHISGHIHEGYGIYQDENTTYINAALHDDFYELVNKPVEIYYD</sequence>
<dbReference type="AlphaFoldDB" id="A0A0F9LGD5"/>
<feature type="non-terminal residue" evidence="1">
    <location>
        <position position="1"/>
    </location>
</feature>